<evidence type="ECO:0000313" key="1">
    <source>
        <dbReference type="EMBL" id="GAL85205.1"/>
    </source>
</evidence>
<comment type="caution">
    <text evidence="1">The sequence shown here is derived from an EMBL/GenBank/DDBJ whole genome shotgun (WGS) entry which is preliminary data.</text>
</comment>
<dbReference type="EMBL" id="BBLT01000004">
    <property type="protein sequence ID" value="GAL85205.1"/>
    <property type="molecule type" value="Genomic_DNA"/>
</dbReference>
<proteinExistence type="predicted"/>
<evidence type="ECO:0000313" key="2">
    <source>
        <dbReference type="Proteomes" id="UP000030185"/>
    </source>
</evidence>
<dbReference type="AlphaFoldDB" id="A0A098LE30"/>
<gene>
    <name evidence="1" type="ORF">MYP_2434</name>
</gene>
<accession>A0A098LE30</accession>
<reference evidence="1 2" key="1">
    <citation type="submission" date="2014-09" db="EMBL/GenBank/DDBJ databases">
        <title>Sporocytophaga myxococcoides PG-01 genome sequencing.</title>
        <authorList>
            <person name="Liu L."/>
            <person name="Gao P.J."/>
            <person name="Chen G.J."/>
            <person name="Wang L.S."/>
        </authorList>
    </citation>
    <scope>NUCLEOTIDE SEQUENCE [LARGE SCALE GENOMIC DNA]</scope>
    <source>
        <strain evidence="1 2">PG-01</strain>
    </source>
</reference>
<keyword evidence="2" id="KW-1185">Reference proteome</keyword>
<organism evidence="1 2">
    <name type="scientific">Sporocytophaga myxococcoides</name>
    <dbReference type="NCBI Taxonomy" id="153721"/>
    <lineage>
        <taxon>Bacteria</taxon>
        <taxon>Pseudomonadati</taxon>
        <taxon>Bacteroidota</taxon>
        <taxon>Cytophagia</taxon>
        <taxon>Cytophagales</taxon>
        <taxon>Cytophagaceae</taxon>
        <taxon>Sporocytophaga</taxon>
    </lineage>
</organism>
<dbReference type="Proteomes" id="UP000030185">
    <property type="component" value="Unassembled WGS sequence"/>
</dbReference>
<sequence>MGQDSTCVNTDPEDSLVVYTPDFKFKKGIYLTYDDFKNNSPLPLSAIKTDLDSNSIHFFKDLLSHKKIYIYENGQLKWLKNTEYWGYSDGRRVYCNSYGRFARLDIIGSICFFVKVSPMLDFNDAYYSHAYTHITRRNMMDPGRKTQADKYIMNFENGEVFLLNKKQLANLLSKDAELLNDYKRFKGKKDVKTFMFIMKYNQKYPISFLK</sequence>
<name>A0A098LE30_9BACT</name>
<protein>
    <submittedName>
        <fullName evidence="1">Uncharacterized protein</fullName>
    </submittedName>
</protein>